<gene>
    <name evidence="1" type="ORF">T23_01450</name>
</gene>
<reference evidence="1" key="1">
    <citation type="journal article" date="2024" name="Int. J. Syst. Evol. Microbiol.">
        <title>Turicibacter faecis sp. nov., isolated from faeces of heart failure mouse model.</title>
        <authorList>
            <person name="Imamura Y."/>
            <person name="Motooka D."/>
            <person name="Nakajima Y."/>
            <person name="Ito S."/>
            <person name="Kitakaze M."/>
            <person name="Iida T."/>
            <person name="Nakamura S."/>
        </authorList>
    </citation>
    <scope>NUCLEOTIDE SEQUENCE</scope>
    <source>
        <strain evidence="1">TC023</strain>
    </source>
</reference>
<evidence type="ECO:0000313" key="1">
    <source>
        <dbReference type="EMBL" id="BEH90043.1"/>
    </source>
</evidence>
<protein>
    <recommendedName>
        <fullName evidence="3">DUF3888 domain-containing protein</fullName>
    </recommendedName>
</protein>
<dbReference type="Pfam" id="PF13027">
    <property type="entry name" value="DUF3888"/>
    <property type="match status" value="1"/>
</dbReference>
<organism evidence="1 2">
    <name type="scientific">Turicibacter faecis</name>
    <dbReference type="NCBI Taxonomy" id="2963365"/>
    <lineage>
        <taxon>Bacteria</taxon>
        <taxon>Bacillati</taxon>
        <taxon>Bacillota</taxon>
        <taxon>Erysipelotrichia</taxon>
        <taxon>Erysipelotrichales</taxon>
        <taxon>Turicibacteraceae</taxon>
        <taxon>Turicibacter</taxon>
    </lineage>
</organism>
<evidence type="ECO:0008006" key="3">
    <source>
        <dbReference type="Google" id="ProtNLM"/>
    </source>
</evidence>
<name>A0ABM8IFK4_9FIRM</name>
<proteinExistence type="predicted"/>
<dbReference type="Proteomes" id="UP001432099">
    <property type="component" value="Chromosome"/>
</dbReference>
<dbReference type="InterPro" id="IPR024984">
    <property type="entry name" value="DUF3888"/>
</dbReference>
<evidence type="ECO:0000313" key="2">
    <source>
        <dbReference type="Proteomes" id="UP001432099"/>
    </source>
</evidence>
<dbReference type="EMBL" id="AP028127">
    <property type="protein sequence ID" value="BEH90043.1"/>
    <property type="molecule type" value="Genomic_DNA"/>
</dbReference>
<accession>A0ABM8IFK4</accession>
<keyword evidence="2" id="KW-1185">Reference proteome</keyword>
<sequence length="133" mass="15814">MLFLTILIDLKILNKFPSNIFANDNSTSFNSLSYEEQISEYQLMVERILYKSIEKSVNNVYGENKRTSWDYRIINIERGYYPEPYLYRLTIEFETFTGAHKPPVDTNVAVYDIISFDPTIVKEISYEHYLNER</sequence>